<dbReference type="AlphaFoldDB" id="A0A2T4U3U2"/>
<evidence type="ECO:0000256" key="1">
    <source>
        <dbReference type="ARBA" id="ARBA00011040"/>
    </source>
</evidence>
<dbReference type="OrthoDB" id="9780677at2"/>
<evidence type="ECO:0000313" key="3">
    <source>
        <dbReference type="EMBL" id="PTL38067.1"/>
    </source>
</evidence>
<evidence type="ECO:0000313" key="4">
    <source>
        <dbReference type="Proteomes" id="UP000240509"/>
    </source>
</evidence>
<dbReference type="GO" id="GO:0016887">
    <property type="term" value="F:ATP hydrolysis activity"/>
    <property type="evidence" value="ECO:0007669"/>
    <property type="project" value="InterPro"/>
</dbReference>
<protein>
    <submittedName>
        <fullName evidence="3">Arsenical pump-driving ATPase</fullName>
    </submittedName>
</protein>
<feature type="domain" description="ArsA/GET3 Anion-transporting ATPase-like" evidence="2">
    <location>
        <begin position="13"/>
        <end position="293"/>
    </location>
</feature>
<proteinExistence type="inferred from homology"/>
<reference evidence="3 4" key="1">
    <citation type="submission" date="2018-03" db="EMBL/GenBank/DDBJ databases">
        <title>Alkalicoccus saliphilus sp. nov., isolated from a mineral pool.</title>
        <authorList>
            <person name="Zhao B."/>
        </authorList>
    </citation>
    <scope>NUCLEOTIDE SEQUENCE [LARGE SCALE GENOMIC DNA]</scope>
    <source>
        <strain evidence="3 4">6AG</strain>
    </source>
</reference>
<dbReference type="GO" id="GO:0015446">
    <property type="term" value="F:ATPase-coupled arsenite transmembrane transporter activity"/>
    <property type="evidence" value="ECO:0007669"/>
    <property type="project" value="InterPro"/>
</dbReference>
<name>A0A2T4U3U2_9BACI</name>
<keyword evidence="4" id="KW-1185">Reference proteome</keyword>
<dbReference type="Proteomes" id="UP000240509">
    <property type="component" value="Unassembled WGS sequence"/>
</dbReference>
<gene>
    <name evidence="3" type="primary">arsA</name>
    <name evidence="3" type="ORF">C6Y45_13265</name>
</gene>
<organism evidence="3 4">
    <name type="scientific">Alkalicoccus saliphilus</name>
    <dbReference type="NCBI Taxonomy" id="200989"/>
    <lineage>
        <taxon>Bacteria</taxon>
        <taxon>Bacillati</taxon>
        <taxon>Bacillota</taxon>
        <taxon>Bacilli</taxon>
        <taxon>Bacillales</taxon>
        <taxon>Bacillaceae</taxon>
        <taxon>Alkalicoccus</taxon>
    </lineage>
</organism>
<dbReference type="InterPro" id="IPR016300">
    <property type="entry name" value="ATPase_ArsA/GET3"/>
</dbReference>
<dbReference type="InterPro" id="IPR027417">
    <property type="entry name" value="P-loop_NTPase"/>
</dbReference>
<dbReference type="PIRSF" id="PIRSF001327">
    <property type="entry name" value="Arsenical_pump-driving_ATPase"/>
    <property type="match status" value="1"/>
</dbReference>
<dbReference type="InterPro" id="IPR027541">
    <property type="entry name" value="Ars_ATPase"/>
</dbReference>
<dbReference type="RefSeq" id="WP_107585713.1">
    <property type="nucleotide sequence ID" value="NZ_PZJJ01000025.1"/>
</dbReference>
<dbReference type="CDD" id="cd02035">
    <property type="entry name" value="ArsA"/>
    <property type="match status" value="2"/>
</dbReference>
<sequence length="587" mass="64536">MKQLMIGDFVDTNYLFFTGKGGVGKTSAACATAVSLADQGKKVLIVSTDPASNLQDVFGTTLANKPAPVPGVKNLYAANLDPEEAAASYRNKIIDPYRNTLPKAALDSMEEQLSGACTVEIAAFDEFSTLLTDEDTTSEFDHILFDTAPTGHTLRLLQLPNAWSDFLETNDNGVSCLGPLAGLADKKALYQKTVEALANPERTKLVLVARPDDSTLIEAGKAAEELEEIGIRNQMLVVNGVFERSSDDQTAIQLEAMQQEALQSIPAYFGDKPTYHLPLVPYNLTGFQALRDLFDPEALEMIEEIPETEPIKLPSISEMIDDLSAKKQGVFMTMGKGGVGKTTVAAAVAAGLTDRGHRVLLTTTDPAAHVDLVMDSDSGDNLLTVSRIDPKKEVEKYKAQVLENVGEDLTEEELAYIKEDLESPCTEEIAVFRAFAETVDQAKDAFVVIDTAPTGHTLLLLDAAQSYHREVERTQGDLPESVKQLLPRLRNPEETFISLVTLPEATPVYEAGRLQEDLRRAQIEPAWWIINQSYHETGTTDPILSGRAHAERKWIREVQESYSRKTCIIPWQADKVKGLERLKTLIK</sequence>
<dbReference type="Gene3D" id="3.40.50.300">
    <property type="entry name" value="P-loop containing nucleotide triphosphate hydrolases"/>
    <property type="match status" value="2"/>
</dbReference>
<comment type="similarity">
    <text evidence="1">Belongs to the arsA ATPase family.</text>
</comment>
<comment type="caution">
    <text evidence="3">The sequence shown here is derived from an EMBL/GenBank/DDBJ whole genome shotgun (WGS) entry which is preliminary data.</text>
</comment>
<dbReference type="PANTHER" id="PTHR10803">
    <property type="entry name" value="ARSENICAL PUMP-DRIVING ATPASE ARSENITE-TRANSLOCATING ATPASE"/>
    <property type="match status" value="1"/>
</dbReference>
<dbReference type="Pfam" id="PF02374">
    <property type="entry name" value="ArsA_ATPase"/>
    <property type="match status" value="3"/>
</dbReference>
<accession>A0A2T4U3U2</accession>
<feature type="domain" description="ArsA/GET3 Anion-transporting ATPase-like" evidence="2">
    <location>
        <begin position="330"/>
        <end position="473"/>
    </location>
</feature>
<dbReference type="GO" id="GO:0005524">
    <property type="term" value="F:ATP binding"/>
    <property type="evidence" value="ECO:0007669"/>
    <property type="project" value="InterPro"/>
</dbReference>
<dbReference type="NCBIfam" id="TIGR00345">
    <property type="entry name" value="GET3_arsA_TRC40"/>
    <property type="match status" value="1"/>
</dbReference>
<dbReference type="InterPro" id="IPR025723">
    <property type="entry name" value="ArsA/GET3_ATPase-like"/>
</dbReference>
<dbReference type="PANTHER" id="PTHR10803:SF3">
    <property type="entry name" value="ATPASE GET3"/>
    <property type="match status" value="1"/>
</dbReference>
<evidence type="ECO:0000259" key="2">
    <source>
        <dbReference type="Pfam" id="PF02374"/>
    </source>
</evidence>
<feature type="domain" description="ArsA/GET3 Anion-transporting ATPase-like" evidence="2">
    <location>
        <begin position="479"/>
        <end position="585"/>
    </location>
</feature>
<dbReference type="NCBIfam" id="TIGR04291">
    <property type="entry name" value="arsen_driv_ArsA"/>
    <property type="match status" value="1"/>
</dbReference>
<dbReference type="EMBL" id="PZJJ01000025">
    <property type="protein sequence ID" value="PTL38067.1"/>
    <property type="molecule type" value="Genomic_DNA"/>
</dbReference>
<dbReference type="SUPFAM" id="SSF52540">
    <property type="entry name" value="P-loop containing nucleoside triphosphate hydrolases"/>
    <property type="match status" value="2"/>
</dbReference>